<comment type="caution">
    <text evidence="6">The sequence shown here is derived from an EMBL/GenBank/DDBJ whole genome shotgun (WGS) entry which is preliminary data.</text>
</comment>
<evidence type="ECO:0000256" key="4">
    <source>
        <dbReference type="PROSITE-ProRule" id="PRU00027"/>
    </source>
</evidence>
<gene>
    <name evidence="6" type="ORF">TIFTF001_000550</name>
</gene>
<reference evidence="6" key="1">
    <citation type="submission" date="2023-07" db="EMBL/GenBank/DDBJ databases">
        <title>draft genome sequence of fig (Ficus carica).</title>
        <authorList>
            <person name="Takahashi T."/>
            <person name="Nishimura K."/>
        </authorList>
    </citation>
    <scope>NUCLEOTIDE SEQUENCE</scope>
</reference>
<evidence type="ECO:0000256" key="3">
    <source>
        <dbReference type="ARBA" id="ARBA00022833"/>
    </source>
</evidence>
<proteinExistence type="predicted"/>
<dbReference type="InterPro" id="IPR003656">
    <property type="entry name" value="Znf_BED"/>
</dbReference>
<evidence type="ECO:0000313" key="6">
    <source>
        <dbReference type="EMBL" id="GMN24381.1"/>
    </source>
</evidence>
<keyword evidence="3" id="KW-0862">Zinc</keyword>
<keyword evidence="2 4" id="KW-0863">Zinc-finger</keyword>
<accession>A0AA87ZGQ0</accession>
<dbReference type="GO" id="GO:0006357">
    <property type="term" value="P:regulation of transcription by RNA polymerase II"/>
    <property type="evidence" value="ECO:0007669"/>
    <property type="project" value="TreeGrafter"/>
</dbReference>
<keyword evidence="1" id="KW-0479">Metal-binding</keyword>
<dbReference type="EMBL" id="BTGU01000001">
    <property type="protein sequence ID" value="GMN24381.1"/>
    <property type="molecule type" value="Genomic_DNA"/>
</dbReference>
<evidence type="ECO:0000256" key="2">
    <source>
        <dbReference type="ARBA" id="ARBA00022771"/>
    </source>
</evidence>
<dbReference type="Proteomes" id="UP001187192">
    <property type="component" value="Unassembled WGS sequence"/>
</dbReference>
<feature type="domain" description="BED-type" evidence="5">
    <location>
        <begin position="146"/>
        <end position="200"/>
    </location>
</feature>
<dbReference type="GO" id="GO:1990837">
    <property type="term" value="F:sequence-specific double-stranded DNA binding"/>
    <property type="evidence" value="ECO:0007669"/>
    <property type="project" value="TreeGrafter"/>
</dbReference>
<dbReference type="PROSITE" id="PS50808">
    <property type="entry name" value="ZF_BED"/>
    <property type="match status" value="1"/>
</dbReference>
<dbReference type="SMART" id="SM00614">
    <property type="entry name" value="ZnF_BED"/>
    <property type="match status" value="1"/>
</dbReference>
<name>A0AA87ZGQ0_FICCA</name>
<keyword evidence="7" id="KW-1185">Reference proteome</keyword>
<dbReference type="PANTHER" id="PTHR34396:SF24">
    <property type="entry name" value="BED-TYPE DOMAIN-CONTAINING PROTEIN"/>
    <property type="match status" value="1"/>
</dbReference>
<dbReference type="GO" id="GO:0008270">
    <property type="term" value="F:zinc ion binding"/>
    <property type="evidence" value="ECO:0007669"/>
    <property type="project" value="UniProtKB-KW"/>
</dbReference>
<evidence type="ECO:0000256" key="1">
    <source>
        <dbReference type="ARBA" id="ARBA00022723"/>
    </source>
</evidence>
<dbReference type="InterPro" id="IPR053031">
    <property type="entry name" value="Cuticle_assoc_protein"/>
</dbReference>
<evidence type="ECO:0000313" key="7">
    <source>
        <dbReference type="Proteomes" id="UP001187192"/>
    </source>
</evidence>
<dbReference type="AlphaFoldDB" id="A0AA87ZGQ0"/>
<organism evidence="6 7">
    <name type="scientific">Ficus carica</name>
    <name type="common">Common fig</name>
    <dbReference type="NCBI Taxonomy" id="3494"/>
    <lineage>
        <taxon>Eukaryota</taxon>
        <taxon>Viridiplantae</taxon>
        <taxon>Streptophyta</taxon>
        <taxon>Embryophyta</taxon>
        <taxon>Tracheophyta</taxon>
        <taxon>Spermatophyta</taxon>
        <taxon>Magnoliopsida</taxon>
        <taxon>eudicotyledons</taxon>
        <taxon>Gunneridae</taxon>
        <taxon>Pentapetalae</taxon>
        <taxon>rosids</taxon>
        <taxon>fabids</taxon>
        <taxon>Rosales</taxon>
        <taxon>Moraceae</taxon>
        <taxon>Ficeae</taxon>
        <taxon>Ficus</taxon>
    </lineage>
</organism>
<protein>
    <recommendedName>
        <fullName evidence="5">BED-type domain-containing protein</fullName>
    </recommendedName>
</protein>
<evidence type="ECO:0000259" key="5">
    <source>
        <dbReference type="PROSITE" id="PS50808"/>
    </source>
</evidence>
<dbReference type="PANTHER" id="PTHR34396">
    <property type="entry name" value="OS03G0264950 PROTEIN-RELATED"/>
    <property type="match status" value="1"/>
</dbReference>
<dbReference type="GO" id="GO:0005634">
    <property type="term" value="C:nucleus"/>
    <property type="evidence" value="ECO:0007669"/>
    <property type="project" value="TreeGrafter"/>
</dbReference>
<sequence>MESGTNLILEPKLAFSMGLLPLFDVQWNPFLNLAQPHTLSSSFKKTSLVSLFFRPRRLTLLSLSLSLAISGHREPAMISSQTLSSLLEGHIFAFVGFIDGLGLEVNLESGSVTAPANINVPIDEDGEKELEAISEDPTGKVKRKGRTTSIVWSRFDNFPLSEDKRLMAKCKECSYVYPVDSKNETRSLRRHMVVCQHKDT</sequence>